<keyword evidence="2" id="KW-1185">Reference proteome</keyword>
<evidence type="ECO:0000313" key="2">
    <source>
        <dbReference type="Proteomes" id="UP001647509"/>
    </source>
</evidence>
<gene>
    <name evidence="1" type="ORF">KO493_02855</name>
</gene>
<protein>
    <submittedName>
        <fullName evidence="1">Uncharacterized protein</fullName>
    </submittedName>
</protein>
<organism evidence="1 2">
    <name type="scientific">Pseudotamlana agarivorans</name>
    <dbReference type="NCBI Taxonomy" id="481183"/>
    <lineage>
        <taxon>Bacteria</taxon>
        <taxon>Pseudomonadati</taxon>
        <taxon>Bacteroidota</taxon>
        <taxon>Flavobacteriia</taxon>
        <taxon>Flavobacteriales</taxon>
        <taxon>Flavobacteriaceae</taxon>
        <taxon>Pseudotamlana</taxon>
    </lineage>
</organism>
<evidence type="ECO:0000313" key="1">
    <source>
        <dbReference type="EMBL" id="MBU2949634.1"/>
    </source>
</evidence>
<dbReference type="Proteomes" id="UP001647509">
    <property type="component" value="Unassembled WGS sequence"/>
</dbReference>
<accession>A0ACC5U5S5</accession>
<reference evidence="1" key="1">
    <citation type="submission" date="2021-05" db="EMBL/GenBank/DDBJ databases">
        <title>Draft genomes of bacteria isolated from model marine particles.</title>
        <authorList>
            <person name="Datta M.S."/>
            <person name="Schwartzman J.A."/>
            <person name="Enke T.N."/>
            <person name="Saavedra J."/>
            <person name="Cermak N."/>
            <person name="Cordero O.X."/>
        </authorList>
    </citation>
    <scope>NUCLEOTIDE SEQUENCE</scope>
    <source>
        <strain evidence="1">I2M19</strain>
    </source>
</reference>
<proteinExistence type="predicted"/>
<name>A0ACC5U5S5_9FLAO</name>
<sequence>MSKESHASQPSEEVDLGQLFKLIGKAFDRFFKFIASIFIGIYKLLIALLAHLYRCKIWYAVAIIIGFVAGFIVDSKTDKMYGANMFIETNFNSARQVYENVRQLHQLTIDADSLRLAKVLNIEPSEASKLKGFYITASVDENQVAEMYSEFYTNLDSLSRTEMTYDRYIASLTSINYPVHQIGVASTNKSLFRDIELGFTKKIVNNSYLENLVVANKKNLDLEEQALKSQIQKTDSLANQYLQIRVTESLKEPVQGSGTNLYMGSSDGESQGLLMDESKVIEKRLRLEELRREVNVRKAEEHGVINVLAGFPETGYDIREWSDKKKFVLPLLLFGVTLLIFAFLGLGKFLEKESKK</sequence>
<comment type="caution">
    <text evidence="1">The sequence shown here is derived from an EMBL/GenBank/DDBJ whole genome shotgun (WGS) entry which is preliminary data.</text>
</comment>
<dbReference type="EMBL" id="JAHKPD010000008">
    <property type="protein sequence ID" value="MBU2949634.1"/>
    <property type="molecule type" value="Genomic_DNA"/>
</dbReference>